<keyword evidence="1" id="KW-0812">Transmembrane</keyword>
<name>A0A078ATH8_STYLE</name>
<keyword evidence="1" id="KW-1133">Transmembrane helix</keyword>
<accession>A0A078ATH8</accession>
<organism evidence="2 3">
    <name type="scientific">Stylonychia lemnae</name>
    <name type="common">Ciliate</name>
    <dbReference type="NCBI Taxonomy" id="5949"/>
    <lineage>
        <taxon>Eukaryota</taxon>
        <taxon>Sar</taxon>
        <taxon>Alveolata</taxon>
        <taxon>Ciliophora</taxon>
        <taxon>Intramacronucleata</taxon>
        <taxon>Spirotrichea</taxon>
        <taxon>Stichotrichia</taxon>
        <taxon>Sporadotrichida</taxon>
        <taxon>Oxytrichidae</taxon>
        <taxon>Stylonychinae</taxon>
        <taxon>Stylonychia</taxon>
    </lineage>
</organism>
<dbReference type="OrthoDB" id="74158at2759"/>
<dbReference type="AlphaFoldDB" id="A0A078ATH8"/>
<feature type="transmembrane region" description="Helical" evidence="1">
    <location>
        <begin position="182"/>
        <end position="202"/>
    </location>
</feature>
<keyword evidence="3" id="KW-1185">Reference proteome</keyword>
<evidence type="ECO:0000313" key="3">
    <source>
        <dbReference type="Proteomes" id="UP000039865"/>
    </source>
</evidence>
<evidence type="ECO:0008006" key="4">
    <source>
        <dbReference type="Google" id="ProtNLM"/>
    </source>
</evidence>
<feature type="transmembrane region" description="Helical" evidence="1">
    <location>
        <begin position="241"/>
        <end position="265"/>
    </location>
</feature>
<evidence type="ECO:0000256" key="1">
    <source>
        <dbReference type="SAM" id="Phobius"/>
    </source>
</evidence>
<feature type="transmembrane region" description="Helical" evidence="1">
    <location>
        <begin position="56"/>
        <end position="75"/>
    </location>
</feature>
<evidence type="ECO:0000313" key="2">
    <source>
        <dbReference type="EMBL" id="CDW85534.1"/>
    </source>
</evidence>
<feature type="transmembrane region" description="Helical" evidence="1">
    <location>
        <begin position="208"/>
        <end position="229"/>
    </location>
</feature>
<feature type="transmembrane region" description="Helical" evidence="1">
    <location>
        <begin position="341"/>
        <end position="359"/>
    </location>
</feature>
<keyword evidence="1" id="KW-0472">Membrane</keyword>
<feature type="transmembrane region" description="Helical" evidence="1">
    <location>
        <begin position="95"/>
        <end position="111"/>
    </location>
</feature>
<feature type="transmembrane region" description="Helical" evidence="1">
    <location>
        <begin position="285"/>
        <end position="306"/>
    </location>
</feature>
<dbReference type="Proteomes" id="UP000039865">
    <property type="component" value="Unassembled WGS sequence"/>
</dbReference>
<feature type="transmembrane region" description="Helical" evidence="1">
    <location>
        <begin position="123"/>
        <end position="143"/>
    </location>
</feature>
<dbReference type="InParanoid" id="A0A078ATH8"/>
<reference evidence="2 3" key="1">
    <citation type="submission" date="2014-06" db="EMBL/GenBank/DDBJ databases">
        <authorList>
            <person name="Swart Estienne"/>
        </authorList>
    </citation>
    <scope>NUCLEOTIDE SEQUENCE [LARGE SCALE GENOMIC DNA]</scope>
    <source>
        <strain evidence="2 3">130c</strain>
    </source>
</reference>
<dbReference type="EMBL" id="CCKQ01013822">
    <property type="protein sequence ID" value="CDW85534.1"/>
    <property type="molecule type" value="Genomic_DNA"/>
</dbReference>
<protein>
    <recommendedName>
        <fullName evidence="4">Drug metabolite transporter superfamily</fullName>
    </recommendedName>
</protein>
<dbReference type="OMA" id="PIIRTAW"/>
<proteinExistence type="predicted"/>
<gene>
    <name evidence="2" type="primary">Contig15575.g16596</name>
    <name evidence="2" type="ORF">STYLEM_14613</name>
</gene>
<sequence>MAYHKSPERNQSISQLIIPIDERLNLSISYFNKSGDVNLDNSYQKVQEKRSFCRKLIATLALIFAITVGAASTPITSSLNLKSPMLKLAWRNTCILPYLTIVAVIELKCFNRGFQFFKFLRQNFIQMILLGIVSNCMSLGYIWSAEYTIIGHTCLFGGLGGAFIVIYCIIQGLFVHKYEMIGTVLSLVGCGIALFDGSAAKIDATKQNILLGDIIAAFSSIFLALYFSFQGKYAEIVPPFTLMLIIFVFASVCANTFGCLIMPNFTLSMDPYTGVFGFLHPQNVQFAFINLGFVAGFVCFFLLGFLVKEFSPLVMCTAYLVEPFFAQIFGCILGLDKIPGVLSGLGCCITILGMYYVSLGNTRRQEQGK</sequence>
<feature type="transmembrane region" description="Helical" evidence="1">
    <location>
        <begin position="149"/>
        <end position="170"/>
    </location>
</feature>
<feature type="transmembrane region" description="Helical" evidence="1">
    <location>
        <begin position="313"/>
        <end position="335"/>
    </location>
</feature>